<reference evidence="1 2" key="1">
    <citation type="submission" date="2017-01" db="EMBL/GenBank/DDBJ databases">
        <authorList>
            <consortium name="Urmite Genomes"/>
        </authorList>
    </citation>
    <scope>NUCLEOTIDE SEQUENCE [LARGE SCALE GENOMIC DNA]</scope>
    <source>
        <strain evidence="1 2">AB308</strain>
    </source>
</reference>
<protein>
    <submittedName>
        <fullName evidence="1">Uncharacterized protein</fullName>
    </submittedName>
</protein>
<dbReference type="Proteomes" id="UP000241595">
    <property type="component" value="Unassembled WGS sequence"/>
</dbReference>
<organism evidence="1 2">
    <name type="scientific">Mycobacterium terramassiliense</name>
    <dbReference type="NCBI Taxonomy" id="1841859"/>
    <lineage>
        <taxon>Bacteria</taxon>
        <taxon>Bacillati</taxon>
        <taxon>Actinomycetota</taxon>
        <taxon>Actinomycetes</taxon>
        <taxon>Mycobacteriales</taxon>
        <taxon>Mycobacteriaceae</taxon>
        <taxon>Mycobacterium</taxon>
    </lineage>
</organism>
<evidence type="ECO:0000313" key="1">
    <source>
        <dbReference type="EMBL" id="SPM28356.1"/>
    </source>
</evidence>
<proteinExistence type="predicted"/>
<dbReference type="OrthoDB" id="2613315at2"/>
<accession>A0A2U3NA23</accession>
<dbReference type="AlphaFoldDB" id="A0A2U3NA23"/>
<keyword evidence="2" id="KW-1185">Reference proteome</keyword>
<dbReference type="EMBL" id="FTRV01000011">
    <property type="protein sequence ID" value="SPM28356.1"/>
    <property type="molecule type" value="Genomic_DNA"/>
</dbReference>
<name>A0A2U3NA23_9MYCO</name>
<gene>
    <name evidence="1" type="ORF">MTAB308_1842</name>
</gene>
<sequence>MSATHNPTTRTAVDIDNDVELISQQIKALRELAKKDDEEAISEGQRYDFSIRWGTVLAGRLRRLVHYSSLGRLDAMDERRFQALRDELRTLSHLIDRFRLAAPNFTDGPPATAKRFRPRH</sequence>
<dbReference type="STRING" id="1841859.GCA_900157385_01838"/>
<evidence type="ECO:0000313" key="2">
    <source>
        <dbReference type="Proteomes" id="UP000241595"/>
    </source>
</evidence>
<dbReference type="RefSeq" id="WP_077099186.1">
    <property type="nucleotide sequence ID" value="NZ_LT717700.1"/>
</dbReference>